<dbReference type="EMBL" id="MT774402">
    <property type="protein sequence ID" value="QOR57295.1"/>
    <property type="molecule type" value="Genomic_DNA"/>
</dbReference>
<proteinExistence type="predicted"/>
<dbReference type="GeneID" id="65131232"/>
<reference evidence="1 2" key="1">
    <citation type="submission" date="2020-07" db="EMBL/GenBank/DDBJ databases">
        <title>Taxonomic proposal: Crassvirales, a new order of highly abundant and diverse bacterial viruses.</title>
        <authorList>
            <person name="Shkoporov A.N."/>
            <person name="Stockdale S.R."/>
            <person name="Guerin E."/>
            <person name="Ross R.P."/>
            <person name="Hill C."/>
        </authorList>
    </citation>
    <scope>NUCLEOTIDE SEQUENCE [LARGE SCALE GENOMIC DNA]</scope>
</reference>
<protein>
    <submittedName>
        <fullName evidence="1">Uncharacterized protein</fullName>
    </submittedName>
</protein>
<name>A0A7M1RS86_9CAUD</name>
<dbReference type="RefSeq" id="YP_010112747.1">
    <property type="nucleotide sequence ID" value="NC_055895.1"/>
</dbReference>
<sequence length="139" mass="15447">MKRYIIISYDGSSLDPSEVMAIASQLNTVKPDVKDVHAVTMDETEVNSIIIGHAEAKNATELSVVESACIYVKKRFSKFFYSKMKLLLALSEAITNEPNNEALMNAIRVMSGGISKRMRDSYGISTDIICVFKTVQDNM</sequence>
<keyword evidence="2" id="KW-1185">Reference proteome</keyword>
<dbReference type="Proteomes" id="UP000593599">
    <property type="component" value="Segment"/>
</dbReference>
<accession>A0A7M1RS86</accession>
<dbReference type="KEGG" id="vg:65131232"/>
<evidence type="ECO:0000313" key="2">
    <source>
        <dbReference type="Proteomes" id="UP000593599"/>
    </source>
</evidence>
<evidence type="ECO:0000313" key="1">
    <source>
        <dbReference type="EMBL" id="QOR57295.1"/>
    </source>
</evidence>
<organism evidence="1 2">
    <name type="scientific">uncultured phage cr7_1</name>
    <dbReference type="NCBI Taxonomy" id="2772086"/>
    <lineage>
        <taxon>Viruses</taxon>
        <taxon>Duplodnaviria</taxon>
        <taxon>Heunggongvirae</taxon>
        <taxon>Uroviricota</taxon>
        <taxon>Caudoviricetes</taxon>
        <taxon>Crassvirales</taxon>
        <taxon>Suoliviridae</taxon>
        <taxon>Oafivirinae</taxon>
        <taxon>Burzaovirus</taxon>
        <taxon>Burzaovirus coli</taxon>
    </lineage>
</organism>